<dbReference type="EMBL" id="KN817637">
    <property type="protein sequence ID" value="KJA15726.1"/>
    <property type="molecule type" value="Genomic_DNA"/>
</dbReference>
<evidence type="ECO:0000313" key="2">
    <source>
        <dbReference type="EMBL" id="KJA15726.1"/>
    </source>
</evidence>
<sequence length="113" mass="12629">MSSSDSDETTCALARRLRCGRAPDLDDIIAQCETALRVYDDTRAARTRRPSTPTATPLPVRGGGPAAGVAPYAPFADDTRFDGRVYLTKFREFVWQTNMRDLQIVEYDTARRV</sequence>
<proteinExistence type="predicted"/>
<feature type="region of interest" description="Disordered" evidence="1">
    <location>
        <begin position="43"/>
        <end position="64"/>
    </location>
</feature>
<reference evidence="3" key="1">
    <citation type="submission" date="2014-04" db="EMBL/GenBank/DDBJ databases">
        <title>Evolutionary Origins and Diversification of the Mycorrhizal Mutualists.</title>
        <authorList>
            <consortium name="DOE Joint Genome Institute"/>
            <consortium name="Mycorrhizal Genomics Consortium"/>
            <person name="Kohler A."/>
            <person name="Kuo A."/>
            <person name="Nagy L.G."/>
            <person name="Floudas D."/>
            <person name="Copeland A."/>
            <person name="Barry K.W."/>
            <person name="Cichocki N."/>
            <person name="Veneault-Fourrey C."/>
            <person name="LaButti K."/>
            <person name="Lindquist E.A."/>
            <person name="Lipzen A."/>
            <person name="Lundell T."/>
            <person name="Morin E."/>
            <person name="Murat C."/>
            <person name="Riley R."/>
            <person name="Ohm R."/>
            <person name="Sun H."/>
            <person name="Tunlid A."/>
            <person name="Henrissat B."/>
            <person name="Grigoriev I.V."/>
            <person name="Hibbett D.S."/>
            <person name="Martin F."/>
        </authorList>
    </citation>
    <scope>NUCLEOTIDE SEQUENCE [LARGE SCALE GENOMIC DNA]</scope>
    <source>
        <strain evidence="3">FD-334 SS-4</strain>
    </source>
</reference>
<organism evidence="2 3">
    <name type="scientific">Hypholoma sublateritium (strain FD-334 SS-4)</name>
    <dbReference type="NCBI Taxonomy" id="945553"/>
    <lineage>
        <taxon>Eukaryota</taxon>
        <taxon>Fungi</taxon>
        <taxon>Dikarya</taxon>
        <taxon>Basidiomycota</taxon>
        <taxon>Agaricomycotina</taxon>
        <taxon>Agaricomycetes</taxon>
        <taxon>Agaricomycetidae</taxon>
        <taxon>Agaricales</taxon>
        <taxon>Agaricineae</taxon>
        <taxon>Strophariaceae</taxon>
        <taxon>Hypholoma</taxon>
    </lineage>
</organism>
<accession>A0A0D2NGF8</accession>
<gene>
    <name evidence="2" type="ORF">HYPSUDRAFT_207655</name>
</gene>
<dbReference type="OrthoDB" id="6141102at2759"/>
<protein>
    <submittedName>
        <fullName evidence="2">Uncharacterized protein</fullName>
    </submittedName>
</protein>
<keyword evidence="3" id="KW-1185">Reference proteome</keyword>
<evidence type="ECO:0000256" key="1">
    <source>
        <dbReference type="SAM" id="MobiDB-lite"/>
    </source>
</evidence>
<feature type="compositionally biased region" description="Low complexity" evidence="1">
    <location>
        <begin position="50"/>
        <end position="60"/>
    </location>
</feature>
<evidence type="ECO:0000313" key="3">
    <source>
        <dbReference type="Proteomes" id="UP000054270"/>
    </source>
</evidence>
<dbReference type="AlphaFoldDB" id="A0A0D2NGF8"/>
<dbReference type="Proteomes" id="UP000054270">
    <property type="component" value="Unassembled WGS sequence"/>
</dbReference>
<name>A0A0D2NGF8_HYPSF</name>